<feature type="active site" evidence="19">
    <location>
        <position position="14"/>
    </location>
</feature>
<evidence type="ECO:0000256" key="8">
    <source>
        <dbReference type="ARBA" id="ARBA00022786"/>
    </source>
</evidence>
<dbReference type="GO" id="GO:0005730">
    <property type="term" value="C:nucleolus"/>
    <property type="evidence" value="ECO:0007669"/>
    <property type="project" value="UniProtKB-SubCell"/>
</dbReference>
<dbReference type="InterPro" id="IPR033865">
    <property type="entry name" value="Ataxin-3"/>
</dbReference>
<dbReference type="InterPro" id="IPR003903">
    <property type="entry name" value="UIM_dom"/>
</dbReference>
<reference evidence="23" key="1">
    <citation type="submission" date="2017-02" db="UniProtKB">
        <authorList>
            <consortium name="WormBaseParasite"/>
        </authorList>
    </citation>
    <scope>IDENTIFICATION</scope>
</reference>
<keyword evidence="13" id="KW-0539">Nucleus</keyword>
<evidence type="ECO:0000256" key="16">
    <source>
        <dbReference type="ARBA" id="ARBA00069055"/>
    </source>
</evidence>
<dbReference type="PROSITE" id="PS50957">
    <property type="entry name" value="JOSEPHIN"/>
    <property type="match status" value="1"/>
</dbReference>
<dbReference type="OrthoDB" id="10063692at2759"/>
<dbReference type="WBParaSite" id="TCLT_0000883901-mRNA-1">
    <property type="protein sequence ID" value="TCLT_0000883901-mRNA-1"/>
    <property type="gene ID" value="TCLT_0000883901"/>
</dbReference>
<evidence type="ECO:0000256" key="19">
    <source>
        <dbReference type="PROSITE-ProRule" id="PRU00331"/>
    </source>
</evidence>
<evidence type="ECO:0000256" key="1">
    <source>
        <dbReference type="ARBA" id="ARBA00000707"/>
    </source>
</evidence>
<keyword evidence="9 19" id="KW-0378">Hydrolase</keyword>
<evidence type="ECO:0000256" key="3">
    <source>
        <dbReference type="ARBA" id="ARBA00004604"/>
    </source>
</evidence>
<dbReference type="SMART" id="SM00726">
    <property type="entry name" value="UIM"/>
    <property type="match status" value="1"/>
</dbReference>
<evidence type="ECO:0000256" key="7">
    <source>
        <dbReference type="ARBA" id="ARBA00022737"/>
    </source>
</evidence>
<evidence type="ECO:0000256" key="13">
    <source>
        <dbReference type="ARBA" id="ARBA00023242"/>
    </source>
</evidence>
<dbReference type="PANTHER" id="PTHR14159:SF0">
    <property type="entry name" value="ATAXIN-3-RELATED"/>
    <property type="match status" value="1"/>
</dbReference>
<dbReference type="PRINTS" id="PR01233">
    <property type="entry name" value="JOSEPHIN"/>
</dbReference>
<dbReference type="PANTHER" id="PTHR14159">
    <property type="entry name" value="ATAXIN-3-RELATED"/>
    <property type="match status" value="1"/>
</dbReference>
<proteinExistence type="predicted"/>
<feature type="active site" evidence="19">
    <location>
        <position position="108"/>
    </location>
</feature>
<keyword evidence="7" id="KW-0677">Repeat</keyword>
<dbReference type="GO" id="GO:0016579">
    <property type="term" value="P:protein deubiquitination"/>
    <property type="evidence" value="ECO:0007669"/>
    <property type="project" value="InterPro"/>
</dbReference>
<dbReference type="Gene3D" id="1.10.287.10">
    <property type="entry name" value="S15/NS1, RNA-binding"/>
    <property type="match status" value="1"/>
</dbReference>
<keyword evidence="11" id="KW-0805">Transcription regulation</keyword>
<dbReference type="Gene3D" id="3.90.70.40">
    <property type="match status" value="1"/>
</dbReference>
<evidence type="ECO:0000256" key="4">
    <source>
        <dbReference type="ARBA" id="ARBA00012759"/>
    </source>
</evidence>
<evidence type="ECO:0000256" key="18">
    <source>
        <dbReference type="PIRSR" id="PIRSR633865-1"/>
    </source>
</evidence>
<evidence type="ECO:0000256" key="9">
    <source>
        <dbReference type="ARBA" id="ARBA00022801"/>
    </source>
</evidence>
<keyword evidence="10" id="KW-0788">Thiol protease</keyword>
<dbReference type="InterPro" id="IPR006155">
    <property type="entry name" value="Josephin"/>
</dbReference>
<keyword evidence="5" id="KW-0963">Cytoplasm</keyword>
<evidence type="ECO:0000256" key="10">
    <source>
        <dbReference type="ARBA" id="ARBA00022807"/>
    </source>
</evidence>
<keyword evidence="22" id="KW-1185">Reference proteome</keyword>
<organism evidence="23">
    <name type="scientific">Thelazia callipaeda</name>
    <name type="common">Oriental eyeworm</name>
    <name type="synonym">Parasitic nematode</name>
    <dbReference type="NCBI Taxonomy" id="103827"/>
    <lineage>
        <taxon>Eukaryota</taxon>
        <taxon>Metazoa</taxon>
        <taxon>Ecdysozoa</taxon>
        <taxon>Nematoda</taxon>
        <taxon>Chromadorea</taxon>
        <taxon>Rhabditida</taxon>
        <taxon>Spirurina</taxon>
        <taxon>Spiruromorpha</taxon>
        <taxon>Thelazioidea</taxon>
        <taxon>Thelaziidae</taxon>
        <taxon>Thelazia</taxon>
    </lineage>
</organism>
<evidence type="ECO:0000256" key="2">
    <source>
        <dbReference type="ARBA" id="ARBA00004496"/>
    </source>
</evidence>
<sequence length="314" mass="35253">MEFIHFEKQEASLCAQHAVNMLLQGSYFTAVDLAEIASKIDMRERIMMNGNSEKSQNYDDSGFFSVQVIAEALKVFSLELIPLNSSRAAAYRNNPTLGQAYICNLNQHWFAVRRIGLQWFTLNSLLSTPKLITDTYLNLFFAQLIQSGYSIFLVDGTLPLCIADERLLHFPVDPSLAGKSDLYPVPTTFSNSEPIPKEMDDEDEDLQLALTLSRQAMGGSKPTKAMTDEMVNAGNHGNWNDSDDEALQNQLKEAIRLSMESYKEENVAGPSKVLPNVVGLNEAPITDENKSDSFIPPGEEIRKKRENFLKRFPM</sequence>
<feature type="active site" description="Nucleophile" evidence="18">
    <location>
        <position position="14"/>
    </location>
</feature>
<feature type="active site" description="Proton acceptor" evidence="18">
    <location>
        <position position="108"/>
    </location>
</feature>
<dbReference type="GO" id="GO:0005737">
    <property type="term" value="C:cytoplasm"/>
    <property type="evidence" value="ECO:0007669"/>
    <property type="project" value="UniProtKB-SubCell"/>
</dbReference>
<evidence type="ECO:0000256" key="14">
    <source>
        <dbReference type="ARBA" id="ARBA00060106"/>
    </source>
</evidence>
<gene>
    <name evidence="21" type="ORF">TCLT_LOCUS8828</name>
</gene>
<dbReference type="Proteomes" id="UP000276776">
    <property type="component" value="Unassembled WGS sequence"/>
</dbReference>
<keyword evidence="6" id="KW-0645">Protease</keyword>
<reference evidence="21 22" key="2">
    <citation type="submission" date="2018-11" db="EMBL/GenBank/DDBJ databases">
        <authorList>
            <consortium name="Pathogen Informatics"/>
        </authorList>
    </citation>
    <scope>NUCLEOTIDE SEQUENCE [LARGE SCALE GENOMIC DNA]</scope>
</reference>
<evidence type="ECO:0000313" key="21">
    <source>
        <dbReference type="EMBL" id="VDN06411.1"/>
    </source>
</evidence>
<dbReference type="Gene3D" id="6.10.140.100">
    <property type="match status" value="1"/>
</dbReference>
<dbReference type="EMBL" id="UYYF01004688">
    <property type="protein sequence ID" value="VDN06411.1"/>
    <property type="molecule type" value="Genomic_DNA"/>
</dbReference>
<feature type="domain" description="Josephin" evidence="20">
    <location>
        <begin position="1"/>
        <end position="169"/>
    </location>
</feature>
<evidence type="ECO:0000313" key="23">
    <source>
        <dbReference type="WBParaSite" id="TCLT_0000883901-mRNA-1"/>
    </source>
</evidence>
<evidence type="ECO:0000259" key="20">
    <source>
        <dbReference type="PROSITE" id="PS50957"/>
    </source>
</evidence>
<evidence type="ECO:0000313" key="22">
    <source>
        <dbReference type="Proteomes" id="UP000276776"/>
    </source>
</evidence>
<accession>A0A0N5D710</accession>
<evidence type="ECO:0000256" key="6">
    <source>
        <dbReference type="ARBA" id="ARBA00022670"/>
    </source>
</evidence>
<evidence type="ECO:0000256" key="12">
    <source>
        <dbReference type="ARBA" id="ARBA00023163"/>
    </source>
</evidence>
<name>A0A0N5D710_THECL</name>
<dbReference type="EC" id="3.4.19.12" evidence="4"/>
<keyword evidence="12" id="KW-0804">Transcription</keyword>
<evidence type="ECO:0000256" key="15">
    <source>
        <dbReference type="ARBA" id="ARBA00063584"/>
    </source>
</evidence>
<comment type="catalytic activity">
    <reaction evidence="1">
        <text>Thiol-dependent hydrolysis of ester, thioester, amide, peptide and isopeptide bonds formed by the C-terminal Gly of ubiquitin (a 76-residue protein attached to proteins as an intracellular targeting signal).</text>
        <dbReference type="EC" id="3.4.19.12"/>
    </reaction>
</comment>
<comment type="subcellular location">
    <subcellularLocation>
        <location evidence="2">Cytoplasm</location>
    </subcellularLocation>
    <subcellularLocation>
        <location evidence="3">Nucleus</location>
        <location evidence="3">Nucleolus</location>
    </subcellularLocation>
</comment>
<keyword evidence="8" id="KW-0833">Ubl conjugation pathway</keyword>
<feature type="active site" evidence="18 19">
    <location>
        <position position="123"/>
    </location>
</feature>
<evidence type="ECO:0000256" key="5">
    <source>
        <dbReference type="ARBA" id="ARBA00022490"/>
    </source>
</evidence>
<dbReference type="FunFam" id="1.10.287.10:FF:000018">
    <property type="entry name" value="Ataxin-3 homolog"/>
    <property type="match status" value="1"/>
</dbReference>
<dbReference type="OMA" id="LGQAYIC"/>
<dbReference type="STRING" id="103827.A0A0N5D710"/>
<dbReference type="Pfam" id="PF02099">
    <property type="entry name" value="Josephin"/>
    <property type="match status" value="1"/>
</dbReference>
<dbReference type="GO" id="GO:0004843">
    <property type="term" value="F:cysteine-type deubiquitinase activity"/>
    <property type="evidence" value="ECO:0007669"/>
    <property type="project" value="UniProtKB-EC"/>
</dbReference>
<evidence type="ECO:0000256" key="17">
    <source>
        <dbReference type="ARBA" id="ARBA00082365"/>
    </source>
</evidence>
<dbReference type="AlphaFoldDB" id="A0A0N5D710"/>
<comment type="subunit">
    <text evidence="15">Forms a complex composed of deubiquitinating enzyme atx-3, adapter ubxn-5 and cdc-48.1. Forms a complex composed of deubiquitinating enzyme atx-3, E4 ubiquitin-protein ligase ufd-2 and cdc-48.1. Interacts (via RRDR motif) with cdc-48.1 (via N-terminus) and cdc-48.2 (via N-terminus); the interaction with cdc-48.1 is not required for atx-3 enzymatic activity. Interacts (via C-terminus) with ubxn-5. May interact with ned-8.</text>
</comment>
<dbReference type="GO" id="GO:0006508">
    <property type="term" value="P:proteolysis"/>
    <property type="evidence" value="ECO:0007669"/>
    <property type="project" value="UniProtKB-KW"/>
</dbReference>
<protein>
    <recommendedName>
        <fullName evidence="16">Ataxin-3 homolog</fullName>
        <ecNumber evidence="4">3.4.19.12</ecNumber>
    </recommendedName>
    <alternativeName>
        <fullName evidence="17">Machado-Joseph disease-like protein</fullName>
    </alternativeName>
</protein>
<evidence type="ECO:0000256" key="11">
    <source>
        <dbReference type="ARBA" id="ARBA00023015"/>
    </source>
</evidence>
<comment type="function">
    <text evidence="14">Acts as a chain editing deubiquitinating enzyme that binds and cleaves 'Lys-48'-linked polyubiquitin chains, with a preference for chains containing four or more ubiquitin molecules thereby modulating protein degradation by the ubiquitin-proteasome pathway. Probably by regulating the IGF-1-insulin-like pathway, regulates lifespan. Regulates germline DNA double-strand-break repair and apoptosis in response to DNA damage by recruiting E4 ubiquitin-protein ligase ufd-2 to DNA repair foci. Interacts with key regulators of transcription and represses transcription. Acts as a histone-binding protein that regulates transcription.</text>
</comment>
<dbReference type="SMART" id="SM01246">
    <property type="entry name" value="Josephin"/>
    <property type="match status" value="1"/>
</dbReference>
<dbReference type="PROSITE" id="PS50330">
    <property type="entry name" value="UIM"/>
    <property type="match status" value="1"/>
</dbReference>